<dbReference type="Pfam" id="PF03883">
    <property type="entry name" value="H2O2_YaaD"/>
    <property type="match status" value="1"/>
</dbReference>
<evidence type="ECO:0000256" key="1">
    <source>
        <dbReference type="HAMAP-Rule" id="MF_00652"/>
    </source>
</evidence>
<dbReference type="RefSeq" id="WP_055274901.1">
    <property type="nucleotide sequence ID" value="NZ_CYZV01000001.1"/>
</dbReference>
<dbReference type="AlphaFoldDB" id="A0A173XMU0"/>
<dbReference type="NCBIfam" id="NF002543">
    <property type="entry name" value="PRK02101.1-4"/>
    <property type="match status" value="1"/>
</dbReference>
<protein>
    <recommendedName>
        <fullName evidence="1">UPF0246 protein ERS852470_00149</fullName>
    </recommendedName>
</protein>
<dbReference type="InterPro" id="IPR005583">
    <property type="entry name" value="YaaA"/>
</dbReference>
<dbReference type="PANTHER" id="PTHR30283:SF4">
    <property type="entry name" value="PEROXIDE STRESS RESISTANCE PROTEIN YAAA"/>
    <property type="match status" value="1"/>
</dbReference>
<reference evidence="2 3" key="1">
    <citation type="submission" date="2015-09" db="EMBL/GenBank/DDBJ databases">
        <authorList>
            <consortium name="Pathogen Informatics"/>
        </authorList>
    </citation>
    <scope>NUCLEOTIDE SEQUENCE [LARGE SCALE GENOMIC DNA]</scope>
    <source>
        <strain evidence="2 3">2789STDY5834855</strain>
    </source>
</reference>
<organism evidence="2 3">
    <name type="scientific">Clostridium disporicum</name>
    <dbReference type="NCBI Taxonomy" id="84024"/>
    <lineage>
        <taxon>Bacteria</taxon>
        <taxon>Bacillati</taxon>
        <taxon>Bacillota</taxon>
        <taxon>Clostridia</taxon>
        <taxon>Eubacteriales</taxon>
        <taxon>Clostridiaceae</taxon>
        <taxon>Clostridium</taxon>
    </lineage>
</organism>
<sequence>MNIIISPAKKMNINNDDIIYEYHPVFMDKTNILHNQLKSLSYDELKKLLVCNDDLAQLNFERYKNMHLNKNLSPALLTYEGIQYKYMSPDSFSEDEFNYVKSHLKILSGFYGVLNPFDGVVPYRLEMQAKLKIDNNKNLYEFWGNSLYKEITKNSNVILNLASKEYSKAIEKYLSKDDIFITCIFGELKDDKIKVKATEAKMARGLMVRYLASNNIENIEDVKNFSELSFKYSEELSTDKEFVFIK</sequence>
<dbReference type="HAMAP" id="MF_00652">
    <property type="entry name" value="UPF0246"/>
    <property type="match status" value="1"/>
</dbReference>
<dbReference type="GO" id="GO:0005829">
    <property type="term" value="C:cytosol"/>
    <property type="evidence" value="ECO:0007669"/>
    <property type="project" value="TreeGrafter"/>
</dbReference>
<accession>A0A173XMU0</accession>
<dbReference type="OrthoDB" id="9777133at2"/>
<comment type="similarity">
    <text evidence="1">Belongs to the UPF0246 family.</text>
</comment>
<dbReference type="Proteomes" id="UP000095558">
    <property type="component" value="Unassembled WGS sequence"/>
</dbReference>
<proteinExistence type="inferred from homology"/>
<dbReference type="GO" id="GO:0033194">
    <property type="term" value="P:response to hydroperoxide"/>
    <property type="evidence" value="ECO:0007669"/>
    <property type="project" value="TreeGrafter"/>
</dbReference>
<dbReference type="PANTHER" id="PTHR30283">
    <property type="entry name" value="PEROXIDE STRESS RESPONSE PROTEIN YAAA"/>
    <property type="match status" value="1"/>
</dbReference>
<dbReference type="EMBL" id="CYZV01000001">
    <property type="protein sequence ID" value="CUN53009.1"/>
    <property type="molecule type" value="Genomic_DNA"/>
</dbReference>
<evidence type="ECO:0000313" key="3">
    <source>
        <dbReference type="Proteomes" id="UP000095558"/>
    </source>
</evidence>
<gene>
    <name evidence="2" type="primary">yaaA</name>
    <name evidence="2" type="ORF">ERS852470_00149</name>
</gene>
<evidence type="ECO:0000313" key="2">
    <source>
        <dbReference type="EMBL" id="CUN53009.1"/>
    </source>
</evidence>
<name>A0A173XMU0_9CLOT</name>